<gene>
    <name evidence="8" type="ORF">DFR50_1173</name>
</gene>
<comment type="caution">
    <text evidence="8">The sequence shown here is derived from an EMBL/GenBank/DDBJ whole genome shotgun (WGS) entry which is preliminary data.</text>
</comment>
<evidence type="ECO:0000259" key="7">
    <source>
        <dbReference type="SMART" id="SM00829"/>
    </source>
</evidence>
<dbReference type="InterPro" id="IPR011032">
    <property type="entry name" value="GroES-like_sf"/>
</dbReference>
<evidence type="ECO:0000313" key="9">
    <source>
        <dbReference type="Proteomes" id="UP000253529"/>
    </source>
</evidence>
<comment type="cofactor">
    <cofactor evidence="1 6">
        <name>Zn(2+)</name>
        <dbReference type="ChEBI" id="CHEBI:29105"/>
    </cofactor>
</comment>
<dbReference type="InterPro" id="IPR013154">
    <property type="entry name" value="ADH-like_N"/>
</dbReference>
<dbReference type="CDD" id="cd05285">
    <property type="entry name" value="sorbitol_DH"/>
    <property type="match status" value="1"/>
</dbReference>
<dbReference type="EMBL" id="QNRK01000017">
    <property type="protein sequence ID" value="RBP11118.1"/>
    <property type="molecule type" value="Genomic_DNA"/>
</dbReference>
<dbReference type="InterPro" id="IPR045306">
    <property type="entry name" value="SDH-like"/>
</dbReference>
<dbReference type="Pfam" id="PF00107">
    <property type="entry name" value="ADH_zinc_N"/>
    <property type="match status" value="1"/>
</dbReference>
<evidence type="ECO:0000256" key="6">
    <source>
        <dbReference type="RuleBase" id="RU361277"/>
    </source>
</evidence>
<keyword evidence="3 6" id="KW-0479">Metal-binding</keyword>
<evidence type="ECO:0000256" key="2">
    <source>
        <dbReference type="ARBA" id="ARBA00008072"/>
    </source>
</evidence>
<dbReference type="InterPro" id="IPR002328">
    <property type="entry name" value="ADH_Zn_CS"/>
</dbReference>
<evidence type="ECO:0000256" key="3">
    <source>
        <dbReference type="ARBA" id="ARBA00022723"/>
    </source>
</evidence>
<dbReference type="RefSeq" id="WP_113890229.1">
    <property type="nucleotide sequence ID" value="NZ_QNRK01000017.1"/>
</dbReference>
<keyword evidence="4 6" id="KW-0862">Zinc</keyword>
<dbReference type="Proteomes" id="UP000253529">
    <property type="component" value="Unassembled WGS sequence"/>
</dbReference>
<dbReference type="SUPFAM" id="SSF50129">
    <property type="entry name" value="GroES-like"/>
    <property type="match status" value="1"/>
</dbReference>
<keyword evidence="5" id="KW-0560">Oxidoreductase</keyword>
<accession>A0A366F903</accession>
<comment type="similarity">
    <text evidence="2 6">Belongs to the zinc-containing alcohol dehydrogenase family.</text>
</comment>
<dbReference type="InterPro" id="IPR013149">
    <property type="entry name" value="ADH-like_C"/>
</dbReference>
<proteinExistence type="inferred from homology"/>
<organism evidence="8 9">
    <name type="scientific">Roseiarcus fermentans</name>
    <dbReference type="NCBI Taxonomy" id="1473586"/>
    <lineage>
        <taxon>Bacteria</taxon>
        <taxon>Pseudomonadati</taxon>
        <taxon>Pseudomonadota</taxon>
        <taxon>Alphaproteobacteria</taxon>
        <taxon>Hyphomicrobiales</taxon>
        <taxon>Roseiarcaceae</taxon>
        <taxon>Roseiarcus</taxon>
    </lineage>
</organism>
<dbReference type="SMART" id="SM00829">
    <property type="entry name" value="PKS_ER"/>
    <property type="match status" value="1"/>
</dbReference>
<dbReference type="GO" id="GO:0016616">
    <property type="term" value="F:oxidoreductase activity, acting on the CH-OH group of donors, NAD or NADP as acceptor"/>
    <property type="evidence" value="ECO:0007669"/>
    <property type="project" value="InterPro"/>
</dbReference>
<dbReference type="GO" id="GO:0008270">
    <property type="term" value="F:zinc ion binding"/>
    <property type="evidence" value="ECO:0007669"/>
    <property type="project" value="InterPro"/>
</dbReference>
<evidence type="ECO:0000256" key="1">
    <source>
        <dbReference type="ARBA" id="ARBA00001947"/>
    </source>
</evidence>
<keyword evidence="9" id="KW-1185">Reference proteome</keyword>
<dbReference type="PANTHER" id="PTHR43161">
    <property type="entry name" value="SORBITOL DEHYDROGENASE"/>
    <property type="match status" value="1"/>
</dbReference>
<dbReference type="OrthoDB" id="9809185at2"/>
<dbReference type="PANTHER" id="PTHR43161:SF9">
    <property type="entry name" value="SORBITOL DEHYDROGENASE"/>
    <property type="match status" value="1"/>
</dbReference>
<dbReference type="Pfam" id="PF08240">
    <property type="entry name" value="ADH_N"/>
    <property type="match status" value="1"/>
</dbReference>
<protein>
    <submittedName>
        <fullName evidence="8">D-xylulose reductase</fullName>
    </submittedName>
</protein>
<dbReference type="InterPro" id="IPR020843">
    <property type="entry name" value="ER"/>
</dbReference>
<dbReference type="AlphaFoldDB" id="A0A366F903"/>
<dbReference type="InterPro" id="IPR036291">
    <property type="entry name" value="NAD(P)-bd_dom_sf"/>
</dbReference>
<evidence type="ECO:0000256" key="4">
    <source>
        <dbReference type="ARBA" id="ARBA00022833"/>
    </source>
</evidence>
<dbReference type="PROSITE" id="PS00059">
    <property type="entry name" value="ADH_ZINC"/>
    <property type="match status" value="1"/>
</dbReference>
<evidence type="ECO:0000256" key="5">
    <source>
        <dbReference type="ARBA" id="ARBA00023002"/>
    </source>
</evidence>
<dbReference type="Gene3D" id="3.90.180.10">
    <property type="entry name" value="Medium-chain alcohol dehydrogenases, catalytic domain"/>
    <property type="match status" value="1"/>
</dbReference>
<reference evidence="8 9" key="1">
    <citation type="submission" date="2018-06" db="EMBL/GenBank/DDBJ databases">
        <title>Genomic Encyclopedia of Type Strains, Phase IV (KMG-IV): sequencing the most valuable type-strain genomes for metagenomic binning, comparative biology and taxonomic classification.</title>
        <authorList>
            <person name="Goeker M."/>
        </authorList>
    </citation>
    <scope>NUCLEOTIDE SEQUENCE [LARGE SCALE GENOMIC DNA]</scope>
    <source>
        <strain evidence="8 9">DSM 24875</strain>
    </source>
</reference>
<dbReference type="Gene3D" id="3.40.50.720">
    <property type="entry name" value="NAD(P)-binding Rossmann-like Domain"/>
    <property type="match status" value="1"/>
</dbReference>
<feature type="domain" description="Enoyl reductase (ER)" evidence="7">
    <location>
        <begin position="10"/>
        <end position="338"/>
    </location>
</feature>
<evidence type="ECO:0000313" key="8">
    <source>
        <dbReference type="EMBL" id="RBP11118.1"/>
    </source>
</evidence>
<name>A0A366F903_9HYPH</name>
<dbReference type="SUPFAM" id="SSF51735">
    <property type="entry name" value="NAD(P)-binding Rossmann-fold domains"/>
    <property type="match status" value="1"/>
</dbReference>
<sequence length="347" mass="36622">MRVKAVVLEGVGDVCLRDIEVAGTAEPGDNEVRIAIKTVGICGSDVHYYQHGRIGDFVVKEPMILGHEAAGVVSAVGAKVAHLKVGDRVCMEPGIPDFSSRETLGGHYNLDPSVRFWATPPIHGCLTPEVVHPAALTYRLPDNVSFAEGAMVEPLAIGVYAAFKAAVRPGDVAVVAGAGTIGMMVAFAALAAGCAKVIVSDVATAKLDILADRPGVVTVDLNREKLADVVAEHTNGQGADLFFEASGSPRAFDDLMEVVGRGGRVVLVGMPHDRVALDVVALEIKEISVTGIFRYANVWERTLALLGSGKIDLKPLISATYPFEQSVAAFQRAAQQNSSDVKIQIAF</sequence>